<evidence type="ECO:0000313" key="2">
    <source>
        <dbReference type="EMBL" id="KDP37293.1"/>
    </source>
</evidence>
<evidence type="ECO:0000313" key="3">
    <source>
        <dbReference type="Proteomes" id="UP000027138"/>
    </source>
</evidence>
<feature type="region of interest" description="Disordered" evidence="1">
    <location>
        <begin position="107"/>
        <end position="128"/>
    </location>
</feature>
<reference evidence="2 3" key="1">
    <citation type="journal article" date="2014" name="PLoS ONE">
        <title>Global Analysis of Gene Expression Profiles in Physic Nut (Jatropha curcas L.) Seedlings Exposed to Salt Stress.</title>
        <authorList>
            <person name="Zhang L."/>
            <person name="Zhang C."/>
            <person name="Wu P."/>
            <person name="Chen Y."/>
            <person name="Li M."/>
            <person name="Jiang H."/>
            <person name="Wu G."/>
        </authorList>
    </citation>
    <scope>NUCLEOTIDE SEQUENCE [LARGE SCALE GENOMIC DNA]</scope>
    <source>
        <strain evidence="3">cv. GZQX0401</strain>
        <tissue evidence="2">Young leaves</tissue>
    </source>
</reference>
<gene>
    <name evidence="2" type="ORF">JCGZ_06747</name>
</gene>
<dbReference type="Pfam" id="PF03004">
    <property type="entry name" value="Transposase_24"/>
    <property type="match status" value="1"/>
</dbReference>
<feature type="compositionally biased region" description="Low complexity" evidence="1">
    <location>
        <begin position="110"/>
        <end position="120"/>
    </location>
</feature>
<sequence length="143" mass="15849">MGRGHYGYAKSGLGEIVRSTAKKYGHEPTPMEVFTYTHTKDHDGNTFVDKRALGVNEIYSTACERVVSSQAGSEAESRFDELALYLEVVGGERKRKVYGIRSQASQFYRSSASDASATSSRPHPDDSVEEISALRAHVDEQER</sequence>
<dbReference type="EMBL" id="KK914408">
    <property type="protein sequence ID" value="KDP37293.1"/>
    <property type="molecule type" value="Genomic_DNA"/>
</dbReference>
<proteinExistence type="predicted"/>
<name>A0A067KQP5_JATCU</name>
<keyword evidence="3" id="KW-1185">Reference proteome</keyword>
<dbReference type="Proteomes" id="UP000027138">
    <property type="component" value="Unassembled WGS sequence"/>
</dbReference>
<protein>
    <submittedName>
        <fullName evidence="2">Uncharacterized protein</fullName>
    </submittedName>
</protein>
<dbReference type="AlphaFoldDB" id="A0A067KQP5"/>
<dbReference type="InterPro" id="IPR004252">
    <property type="entry name" value="Probable_transposase_24"/>
</dbReference>
<evidence type="ECO:0000256" key="1">
    <source>
        <dbReference type="SAM" id="MobiDB-lite"/>
    </source>
</evidence>
<organism evidence="2 3">
    <name type="scientific">Jatropha curcas</name>
    <name type="common">Barbados nut</name>
    <dbReference type="NCBI Taxonomy" id="180498"/>
    <lineage>
        <taxon>Eukaryota</taxon>
        <taxon>Viridiplantae</taxon>
        <taxon>Streptophyta</taxon>
        <taxon>Embryophyta</taxon>
        <taxon>Tracheophyta</taxon>
        <taxon>Spermatophyta</taxon>
        <taxon>Magnoliopsida</taxon>
        <taxon>eudicotyledons</taxon>
        <taxon>Gunneridae</taxon>
        <taxon>Pentapetalae</taxon>
        <taxon>rosids</taxon>
        <taxon>fabids</taxon>
        <taxon>Malpighiales</taxon>
        <taxon>Euphorbiaceae</taxon>
        <taxon>Crotonoideae</taxon>
        <taxon>Jatropheae</taxon>
        <taxon>Jatropha</taxon>
    </lineage>
</organism>
<dbReference type="OrthoDB" id="1302510at2759"/>
<accession>A0A067KQP5</accession>